<sequence length="158" mass="16011">MTLCPPSKFLAAGLLLLLTATFNGCGSGSTEPTTDQVVFSNGAALSLVGSKGNYQIQGSAFQKISAVDITVYYDPAALSSPGVVKGPLITGAQMITNLSVPGTITVAQIGANGVTGSGNLATVSFATDNGTRGPSFGKVRIIDDLFHVYSSNGRGPQP</sequence>
<dbReference type="RefSeq" id="WP_183353193.1">
    <property type="nucleotide sequence ID" value="NZ_BLXX01000001.1"/>
</dbReference>
<feature type="domain" description="Cohesin" evidence="2">
    <location>
        <begin position="56"/>
        <end position="126"/>
    </location>
</feature>
<dbReference type="GO" id="GO:0000272">
    <property type="term" value="P:polysaccharide catabolic process"/>
    <property type="evidence" value="ECO:0007669"/>
    <property type="project" value="InterPro"/>
</dbReference>
<dbReference type="SUPFAM" id="SSF49384">
    <property type="entry name" value="Carbohydrate-binding domain"/>
    <property type="match status" value="1"/>
</dbReference>
<dbReference type="InterPro" id="IPR008965">
    <property type="entry name" value="CBM2/CBM3_carb-bd_dom_sf"/>
</dbReference>
<keyword evidence="4" id="KW-1185">Reference proteome</keyword>
<dbReference type="AlphaFoldDB" id="A0A6V8MEV5"/>
<accession>A0A6V8MEV5</accession>
<comment type="caution">
    <text evidence="3">The sequence shown here is derived from an EMBL/GenBank/DDBJ whole genome shotgun (WGS) entry which is preliminary data.</text>
</comment>
<dbReference type="Proteomes" id="UP000556026">
    <property type="component" value="Unassembled WGS sequence"/>
</dbReference>
<evidence type="ECO:0000313" key="4">
    <source>
        <dbReference type="Proteomes" id="UP000556026"/>
    </source>
</evidence>
<feature type="chain" id="PRO_5028049899" description="Cohesin domain-containing protein" evidence="1">
    <location>
        <begin position="26"/>
        <end position="158"/>
    </location>
</feature>
<evidence type="ECO:0000259" key="2">
    <source>
        <dbReference type="Pfam" id="PF00963"/>
    </source>
</evidence>
<dbReference type="CDD" id="cd08547">
    <property type="entry name" value="Type_II_cohesin"/>
    <property type="match status" value="1"/>
</dbReference>
<dbReference type="InterPro" id="IPR002102">
    <property type="entry name" value="Cohesin_dom"/>
</dbReference>
<reference evidence="4" key="1">
    <citation type="submission" date="2020-06" db="EMBL/GenBank/DDBJ databases">
        <title>Draft genomic sequence of Geomonas sp. Red330.</title>
        <authorList>
            <person name="Itoh H."/>
            <person name="Zhenxing X."/>
            <person name="Ushijima N."/>
            <person name="Masuda Y."/>
            <person name="Shiratori Y."/>
            <person name="Senoo K."/>
        </authorList>
    </citation>
    <scope>NUCLEOTIDE SEQUENCE [LARGE SCALE GENOMIC DNA]</scope>
    <source>
        <strain evidence="4">Red330</strain>
    </source>
</reference>
<name>A0A6V8MEV5_9BACT</name>
<proteinExistence type="predicted"/>
<evidence type="ECO:0000313" key="3">
    <source>
        <dbReference type="EMBL" id="GFO58353.1"/>
    </source>
</evidence>
<protein>
    <recommendedName>
        <fullName evidence="2">Cohesin domain-containing protein</fullName>
    </recommendedName>
</protein>
<organism evidence="3 4">
    <name type="scientific">Geomonas silvestris</name>
    <dbReference type="NCBI Taxonomy" id="2740184"/>
    <lineage>
        <taxon>Bacteria</taxon>
        <taxon>Pseudomonadati</taxon>
        <taxon>Thermodesulfobacteriota</taxon>
        <taxon>Desulfuromonadia</taxon>
        <taxon>Geobacterales</taxon>
        <taxon>Geobacteraceae</taxon>
        <taxon>Geomonas</taxon>
    </lineage>
</organism>
<dbReference type="EMBL" id="BLXX01000001">
    <property type="protein sequence ID" value="GFO58353.1"/>
    <property type="molecule type" value="Genomic_DNA"/>
</dbReference>
<dbReference type="Pfam" id="PF00963">
    <property type="entry name" value="Cohesin"/>
    <property type="match status" value="1"/>
</dbReference>
<evidence type="ECO:0000256" key="1">
    <source>
        <dbReference type="SAM" id="SignalP"/>
    </source>
</evidence>
<keyword evidence="1" id="KW-0732">Signal</keyword>
<feature type="signal peptide" evidence="1">
    <location>
        <begin position="1"/>
        <end position="25"/>
    </location>
</feature>
<gene>
    <name evidence="3" type="ORF">GMST_06780</name>
</gene>
<dbReference type="GO" id="GO:0030246">
    <property type="term" value="F:carbohydrate binding"/>
    <property type="evidence" value="ECO:0007669"/>
    <property type="project" value="InterPro"/>
</dbReference>
<dbReference type="Gene3D" id="2.60.40.680">
    <property type="match status" value="1"/>
</dbReference>